<protein>
    <recommendedName>
        <fullName evidence="2">ZNF598/HEL2 PAH domain-containing protein</fullName>
    </recommendedName>
</protein>
<comment type="caution">
    <text evidence="3">The sequence shown here is derived from an EMBL/GenBank/DDBJ whole genome shotgun (WGS) entry which is preliminary data.</text>
</comment>
<dbReference type="Pfam" id="PF23202">
    <property type="entry name" value="PAH_ZNF598"/>
    <property type="match status" value="1"/>
</dbReference>
<dbReference type="GO" id="GO:0043022">
    <property type="term" value="F:ribosome binding"/>
    <property type="evidence" value="ECO:0007669"/>
    <property type="project" value="TreeGrafter"/>
</dbReference>
<feature type="region of interest" description="Disordered" evidence="1">
    <location>
        <begin position="481"/>
        <end position="519"/>
    </location>
</feature>
<feature type="domain" description="ZNF598/HEL2 PAH" evidence="2">
    <location>
        <begin position="297"/>
        <end position="372"/>
    </location>
</feature>
<dbReference type="InterPro" id="IPR044288">
    <property type="entry name" value="ZNF598/HEL2"/>
</dbReference>
<feature type="compositionally biased region" description="Polar residues" evidence="1">
    <location>
        <begin position="42"/>
        <end position="55"/>
    </location>
</feature>
<feature type="compositionally biased region" description="Basic and acidic residues" evidence="1">
    <location>
        <begin position="534"/>
        <end position="543"/>
    </location>
</feature>
<reference evidence="3 4" key="1">
    <citation type="journal article" date="2024" name="Plant J.">
        <title>Genome sequences and population genomics reveal climatic adaptation and genomic divergence between two closely related sweetgum species.</title>
        <authorList>
            <person name="Xu W.Q."/>
            <person name="Ren C.Q."/>
            <person name="Zhang X.Y."/>
            <person name="Comes H.P."/>
            <person name="Liu X.H."/>
            <person name="Li Y.G."/>
            <person name="Kettle C.J."/>
            <person name="Jalonen R."/>
            <person name="Gaisberger H."/>
            <person name="Ma Y.Z."/>
            <person name="Qiu Y.X."/>
        </authorList>
    </citation>
    <scope>NUCLEOTIDE SEQUENCE [LARGE SCALE GENOMIC DNA]</scope>
    <source>
        <strain evidence="3">Hangzhou</strain>
    </source>
</reference>
<gene>
    <name evidence="3" type="ORF">L1049_007367</name>
</gene>
<sequence length="582" mass="62832">MPHTLSLSPSHNQIPTSFRYRRSSEQDNRRGRGRTFHRDSSDNQLSMAIQASFETANADDTFHEPSSSSSSAQVVSDRGETNDIDPIVQPFESLATSDSEPSSRYLQALSHSRNVPLEESSFPPLPNAPGSSQQKSQQASEGLPKNTMAAYLRRQNKRNVIVLNSGQALPASIRGPVLPPSTVNSAQHRPSISSAPVLSMSSSQVRPVIVNGPSPSSYASSAQARPTTVQEIVSASTLRSKNLDSAGRISHSASAPNLVESRSFDPSISDFPPVSATQRHKFPAGSQPMSNVEDAHTANKLLVEKIRAALEFDEDKYTAFKDISGEYRQGLIDTGIYLAYVQQFGLSHLVLELARLCPDAQKQKEIIETYNASLQSNVPRESGWGTNGPRESGWGNGSVHLKGSSSSRKGKGKRVDAEECKSKNSLADSVLSSVRELQLSYKPSVEEAEILSKDGYRAAEGKSKVMVNEGRAELSSGSQLLTKLSNPNDSLSASTGSSQNLGDGGGGSKQRKKTSKFHRIRLGDGSAAALVNLKKSDLEKYPDPMEETPNVNSSTEGLPVRGVWRSGGGQRLFAEAPRDLRK</sequence>
<feature type="compositionally biased region" description="Basic and acidic residues" evidence="1">
    <location>
        <begin position="22"/>
        <end position="41"/>
    </location>
</feature>
<keyword evidence="4" id="KW-1185">Reference proteome</keyword>
<feature type="compositionally biased region" description="Polar residues" evidence="1">
    <location>
        <begin position="129"/>
        <end position="140"/>
    </location>
</feature>
<feature type="compositionally biased region" description="Polar residues" evidence="1">
    <location>
        <begin position="1"/>
        <end position="16"/>
    </location>
</feature>
<feature type="region of interest" description="Disordered" evidence="1">
    <location>
        <begin position="112"/>
        <end position="143"/>
    </location>
</feature>
<dbReference type="GO" id="GO:0016567">
    <property type="term" value="P:protein ubiquitination"/>
    <property type="evidence" value="ECO:0007669"/>
    <property type="project" value="TreeGrafter"/>
</dbReference>
<dbReference type="GO" id="GO:0072344">
    <property type="term" value="P:rescue of stalled ribosome"/>
    <property type="evidence" value="ECO:0007669"/>
    <property type="project" value="InterPro"/>
</dbReference>
<dbReference type="InterPro" id="IPR057634">
    <property type="entry name" value="PAH_ZNF598/HEL2"/>
</dbReference>
<dbReference type="EMBL" id="JBBPBK010000080">
    <property type="protein sequence ID" value="KAK9266714.1"/>
    <property type="molecule type" value="Genomic_DNA"/>
</dbReference>
<feature type="region of interest" description="Disordered" evidence="1">
    <location>
        <begin position="378"/>
        <end position="420"/>
    </location>
</feature>
<organism evidence="3 4">
    <name type="scientific">Liquidambar formosana</name>
    <name type="common">Formosan gum</name>
    <dbReference type="NCBI Taxonomy" id="63359"/>
    <lineage>
        <taxon>Eukaryota</taxon>
        <taxon>Viridiplantae</taxon>
        <taxon>Streptophyta</taxon>
        <taxon>Embryophyta</taxon>
        <taxon>Tracheophyta</taxon>
        <taxon>Spermatophyta</taxon>
        <taxon>Magnoliopsida</taxon>
        <taxon>eudicotyledons</taxon>
        <taxon>Gunneridae</taxon>
        <taxon>Pentapetalae</taxon>
        <taxon>Saxifragales</taxon>
        <taxon>Altingiaceae</taxon>
        <taxon>Liquidambar</taxon>
    </lineage>
</organism>
<proteinExistence type="predicted"/>
<accession>A0AAP0R351</accession>
<feature type="region of interest" description="Disordered" evidence="1">
    <location>
        <begin position="1"/>
        <end position="85"/>
    </location>
</feature>
<feature type="compositionally biased region" description="Polar residues" evidence="1">
    <location>
        <begin position="481"/>
        <end position="495"/>
    </location>
</feature>
<dbReference type="Proteomes" id="UP001415857">
    <property type="component" value="Unassembled WGS sequence"/>
</dbReference>
<feature type="region of interest" description="Disordered" evidence="1">
    <location>
        <begin position="534"/>
        <end position="563"/>
    </location>
</feature>
<evidence type="ECO:0000259" key="2">
    <source>
        <dbReference type="Pfam" id="PF23202"/>
    </source>
</evidence>
<dbReference type="PANTHER" id="PTHR22938:SF0">
    <property type="entry name" value="E3 UBIQUITIN-PROTEIN LIGASE ZNF598"/>
    <property type="match status" value="1"/>
</dbReference>
<evidence type="ECO:0000256" key="1">
    <source>
        <dbReference type="SAM" id="MobiDB-lite"/>
    </source>
</evidence>
<dbReference type="GO" id="GO:0061630">
    <property type="term" value="F:ubiquitin protein ligase activity"/>
    <property type="evidence" value="ECO:0007669"/>
    <property type="project" value="InterPro"/>
</dbReference>
<evidence type="ECO:0000313" key="4">
    <source>
        <dbReference type="Proteomes" id="UP001415857"/>
    </source>
</evidence>
<name>A0AAP0R351_LIQFO</name>
<dbReference type="PANTHER" id="PTHR22938">
    <property type="entry name" value="ZINC FINGER PROTEIN 598"/>
    <property type="match status" value="1"/>
</dbReference>
<dbReference type="AlphaFoldDB" id="A0AAP0R351"/>
<feature type="compositionally biased region" description="Basic residues" evidence="1">
    <location>
        <begin position="509"/>
        <end position="519"/>
    </location>
</feature>
<evidence type="ECO:0000313" key="3">
    <source>
        <dbReference type="EMBL" id="KAK9266714.1"/>
    </source>
</evidence>